<name>A0A1A8I8A1_NOTKU</name>
<gene>
    <name evidence="1" type="primary">Nfu_g_1_023736</name>
</gene>
<dbReference type="AlphaFoldDB" id="A0A1A8I8A1"/>
<feature type="non-terminal residue" evidence="1">
    <location>
        <position position="41"/>
    </location>
</feature>
<organism evidence="1">
    <name type="scientific">Nothobranchius kuhntae</name>
    <name type="common">Beira killifish</name>
    <dbReference type="NCBI Taxonomy" id="321403"/>
    <lineage>
        <taxon>Eukaryota</taxon>
        <taxon>Metazoa</taxon>
        <taxon>Chordata</taxon>
        <taxon>Craniata</taxon>
        <taxon>Vertebrata</taxon>
        <taxon>Euteleostomi</taxon>
        <taxon>Actinopterygii</taxon>
        <taxon>Neopterygii</taxon>
        <taxon>Teleostei</taxon>
        <taxon>Neoteleostei</taxon>
        <taxon>Acanthomorphata</taxon>
        <taxon>Ovalentaria</taxon>
        <taxon>Atherinomorphae</taxon>
        <taxon>Cyprinodontiformes</taxon>
        <taxon>Nothobranchiidae</taxon>
        <taxon>Nothobranchius</taxon>
    </lineage>
</organism>
<evidence type="ECO:0000313" key="1">
    <source>
        <dbReference type="EMBL" id="SBQ93736.1"/>
    </source>
</evidence>
<reference evidence="1" key="1">
    <citation type="submission" date="2016-05" db="EMBL/GenBank/DDBJ databases">
        <authorList>
            <person name="Lavstsen T."/>
            <person name="Jespersen J.S."/>
        </authorList>
    </citation>
    <scope>NUCLEOTIDE SEQUENCE</scope>
    <source>
        <tissue evidence="1">Brain</tissue>
    </source>
</reference>
<proteinExistence type="predicted"/>
<reference evidence="1" key="2">
    <citation type="submission" date="2016-06" db="EMBL/GenBank/DDBJ databases">
        <title>The genome of a short-lived fish provides insights into sex chromosome evolution and the genetic control of aging.</title>
        <authorList>
            <person name="Reichwald K."/>
            <person name="Felder M."/>
            <person name="Petzold A."/>
            <person name="Koch P."/>
            <person name="Groth M."/>
            <person name="Platzer M."/>
        </authorList>
    </citation>
    <scope>NUCLEOTIDE SEQUENCE</scope>
    <source>
        <tissue evidence="1">Brain</tissue>
    </source>
</reference>
<dbReference type="EMBL" id="HAED01007524">
    <property type="protein sequence ID" value="SBQ93736.1"/>
    <property type="molecule type" value="Transcribed_RNA"/>
</dbReference>
<protein>
    <submittedName>
        <fullName evidence="1">Uncharacterized protein</fullName>
    </submittedName>
</protein>
<sequence length="41" mass="4600">RGGTTTLLNSKRRKCCWKVLDLVSLDCLETIVSQCEDKTSV</sequence>
<accession>A0A1A8I8A1</accession>
<feature type="non-terminal residue" evidence="1">
    <location>
        <position position="1"/>
    </location>
</feature>